<comment type="similarity">
    <text evidence="1">Belongs to the metallo-beta-lactamase superfamily.</text>
</comment>
<dbReference type="Pfam" id="PF00753">
    <property type="entry name" value="Lactamase_B"/>
    <property type="match status" value="1"/>
</dbReference>
<sequence>MVKQQVPGYFRYPLGDYEITALYDGFACANGDVYFGSNPKTVEKIWADNYTNTTVIDGRTNIKADSNAYLVDTGKQLYLIDTGSGKVLGPTMGKMLANLKAAGYQPEDVDKIMLTHAHPDHINGLVLDDQMVFPNATVYLKQSDYDLWVNILPNLKSLLAPYEQKDQCVLFNDGDPIADGITAIPLPGHSIGHTGYQIESAGHKLFAWGDIIHDADVQLANLDVEVVIGKMDEKRIAIEIATAKKTVEQVASTQELVAGAHLPFPGIGHIVKNTTTTGYRFIPVHYNDVN</sequence>
<evidence type="ECO:0000313" key="7">
    <source>
        <dbReference type="Proteomes" id="UP000198402"/>
    </source>
</evidence>
<dbReference type="InterPro" id="IPR001279">
    <property type="entry name" value="Metallo-B-lactamas"/>
</dbReference>
<reference evidence="6 7" key="1">
    <citation type="submission" date="2015-11" db="EMBL/GenBank/DDBJ databases">
        <title>Draft genome sequences of new species of the genus Lactobacillus isolated from orchardgrass silage.</title>
        <authorList>
            <person name="Tohno M."/>
            <person name="Tanizawa Y."/>
            <person name="Arita M."/>
        </authorList>
    </citation>
    <scope>NUCLEOTIDE SEQUENCE [LARGE SCALE GENOMIC DNA]</scope>
    <source>
        <strain evidence="6 7">IWT126</strain>
    </source>
</reference>
<dbReference type="GO" id="GO:0102007">
    <property type="term" value="F:acyl-L-homoserine-lactone lactonohydrolase activity"/>
    <property type="evidence" value="ECO:0007669"/>
    <property type="project" value="UniProtKB-EC"/>
</dbReference>
<dbReference type="PANTHER" id="PTHR42978:SF6">
    <property type="entry name" value="QUORUM-QUENCHING LACTONASE YTNP-RELATED"/>
    <property type="match status" value="1"/>
</dbReference>
<dbReference type="GO" id="GO:0046872">
    <property type="term" value="F:metal ion binding"/>
    <property type="evidence" value="ECO:0007669"/>
    <property type="project" value="UniProtKB-KW"/>
</dbReference>
<keyword evidence="7" id="KW-1185">Reference proteome</keyword>
<evidence type="ECO:0000256" key="3">
    <source>
        <dbReference type="ARBA" id="ARBA00022801"/>
    </source>
</evidence>
<dbReference type="EMBL" id="BCMG01000001">
    <property type="protein sequence ID" value="GAT17972.1"/>
    <property type="molecule type" value="Genomic_DNA"/>
</dbReference>
<name>A0A1Z5H484_9LACO</name>
<organism evidence="6 7">
    <name type="scientific">Secundilactobacillus silagei JCM 19001</name>
    <dbReference type="NCBI Taxonomy" id="1302250"/>
    <lineage>
        <taxon>Bacteria</taxon>
        <taxon>Bacillati</taxon>
        <taxon>Bacillota</taxon>
        <taxon>Bacilli</taxon>
        <taxon>Lactobacillales</taxon>
        <taxon>Lactobacillaceae</taxon>
        <taxon>Secundilactobacillus</taxon>
    </lineage>
</organism>
<dbReference type="SUPFAM" id="SSF56281">
    <property type="entry name" value="Metallo-hydrolase/oxidoreductase"/>
    <property type="match status" value="1"/>
</dbReference>
<evidence type="ECO:0000313" key="6">
    <source>
        <dbReference type="EMBL" id="GAT17972.1"/>
    </source>
</evidence>
<evidence type="ECO:0000259" key="5">
    <source>
        <dbReference type="SMART" id="SM00849"/>
    </source>
</evidence>
<evidence type="ECO:0000256" key="4">
    <source>
        <dbReference type="ARBA" id="ARBA00022833"/>
    </source>
</evidence>
<dbReference type="RefSeq" id="WP_159459437.1">
    <property type="nucleotide sequence ID" value="NZ_BCMG01000001.1"/>
</dbReference>
<dbReference type="EC" id="3.1.1.81" evidence="6"/>
<dbReference type="PANTHER" id="PTHR42978">
    <property type="entry name" value="QUORUM-QUENCHING LACTONASE YTNP-RELATED-RELATED"/>
    <property type="match status" value="1"/>
</dbReference>
<dbReference type="Gene3D" id="3.60.15.10">
    <property type="entry name" value="Ribonuclease Z/Hydroxyacylglutathione hydrolase-like"/>
    <property type="match status" value="1"/>
</dbReference>
<dbReference type="CDD" id="cd07720">
    <property type="entry name" value="OPHC2-like_MBL-fold"/>
    <property type="match status" value="1"/>
</dbReference>
<dbReference type="STRING" id="1302250.GCA_001313225_00326"/>
<gene>
    <name evidence="6" type="primary">Y2-aiiA</name>
    <name evidence="6" type="ORF">IWT126_00229</name>
</gene>
<dbReference type="InterPro" id="IPR036866">
    <property type="entry name" value="RibonucZ/Hydroxyglut_hydro"/>
</dbReference>
<accession>A0A1Z5H484</accession>
<keyword evidence="2" id="KW-0479">Metal-binding</keyword>
<dbReference type="Proteomes" id="UP000198402">
    <property type="component" value="Unassembled WGS sequence"/>
</dbReference>
<proteinExistence type="inferred from homology"/>
<dbReference type="AlphaFoldDB" id="A0A1Z5H484"/>
<keyword evidence="4" id="KW-0862">Zinc</keyword>
<dbReference type="OrthoDB" id="9802897at2"/>
<comment type="caution">
    <text evidence="6">The sequence shown here is derived from an EMBL/GenBank/DDBJ whole genome shotgun (WGS) entry which is preliminary data.</text>
</comment>
<evidence type="ECO:0000256" key="2">
    <source>
        <dbReference type="ARBA" id="ARBA00022723"/>
    </source>
</evidence>
<evidence type="ECO:0000256" key="1">
    <source>
        <dbReference type="ARBA" id="ARBA00007749"/>
    </source>
</evidence>
<protein>
    <submittedName>
        <fullName evidence="6">N-acyl homoserine lactonase</fullName>
        <ecNumber evidence="6">3.1.1.81</ecNumber>
    </submittedName>
</protein>
<keyword evidence="3 6" id="KW-0378">Hydrolase</keyword>
<dbReference type="SMART" id="SM00849">
    <property type="entry name" value="Lactamase_B"/>
    <property type="match status" value="1"/>
</dbReference>
<dbReference type="InterPro" id="IPR051013">
    <property type="entry name" value="MBL_superfamily_lactonases"/>
</dbReference>
<feature type="domain" description="Metallo-beta-lactamase" evidence="5">
    <location>
        <begin position="65"/>
        <end position="261"/>
    </location>
</feature>